<reference evidence="1 2" key="1">
    <citation type="submission" date="2018-07" db="EMBL/GenBank/DDBJ databases">
        <title>Genomic Encyclopedia of Type Strains, Phase III (KMG-III): the genomes of soil and plant-associated and newly described type strains.</title>
        <authorList>
            <person name="Whitman W."/>
        </authorList>
    </citation>
    <scope>NUCLEOTIDE SEQUENCE [LARGE SCALE GENOMIC DNA]</scope>
    <source>
        <strain evidence="1 2">31-25a</strain>
    </source>
</reference>
<proteinExistence type="predicted"/>
<accession>A0A368Z254</accession>
<sequence length="59" mass="6562">MMERDNILAQHIKKPASERQVEFALGWENRASLEVELDPAAANQCGSTEIIGQLPIRVS</sequence>
<name>A0A368Z254_9HYPH</name>
<comment type="caution">
    <text evidence="1">The sequence shown here is derived from an EMBL/GenBank/DDBJ whole genome shotgun (WGS) entry which is preliminary data.</text>
</comment>
<evidence type="ECO:0000313" key="2">
    <source>
        <dbReference type="Proteomes" id="UP000253324"/>
    </source>
</evidence>
<dbReference type="EMBL" id="QPJM01000002">
    <property type="protein sequence ID" value="RCW86533.1"/>
    <property type="molecule type" value="Genomic_DNA"/>
</dbReference>
<dbReference type="Proteomes" id="UP000253324">
    <property type="component" value="Unassembled WGS sequence"/>
</dbReference>
<gene>
    <name evidence="1" type="ORF">C7476_102517</name>
</gene>
<organism evidence="1 2">
    <name type="scientific">Phyllobacterium bourgognense</name>
    <dbReference type="NCBI Taxonomy" id="314236"/>
    <lineage>
        <taxon>Bacteria</taxon>
        <taxon>Pseudomonadati</taxon>
        <taxon>Pseudomonadota</taxon>
        <taxon>Alphaproteobacteria</taxon>
        <taxon>Hyphomicrobiales</taxon>
        <taxon>Phyllobacteriaceae</taxon>
        <taxon>Phyllobacterium</taxon>
    </lineage>
</organism>
<dbReference type="AlphaFoldDB" id="A0A368Z254"/>
<protein>
    <submittedName>
        <fullName evidence="1">Uncharacterized protein</fullName>
    </submittedName>
</protein>
<keyword evidence="2" id="KW-1185">Reference proteome</keyword>
<evidence type="ECO:0000313" key="1">
    <source>
        <dbReference type="EMBL" id="RCW86533.1"/>
    </source>
</evidence>